<reference evidence="2 3" key="1">
    <citation type="submission" date="2019-03" db="EMBL/GenBank/DDBJ databases">
        <title>Deep-cultivation of Planctomycetes and their phenomic and genomic characterization uncovers novel biology.</title>
        <authorList>
            <person name="Wiegand S."/>
            <person name="Jogler M."/>
            <person name="Boedeker C."/>
            <person name="Pinto D."/>
            <person name="Vollmers J."/>
            <person name="Rivas-Marin E."/>
            <person name="Kohn T."/>
            <person name="Peeters S.H."/>
            <person name="Heuer A."/>
            <person name="Rast P."/>
            <person name="Oberbeckmann S."/>
            <person name="Bunk B."/>
            <person name="Jeske O."/>
            <person name="Meyerdierks A."/>
            <person name="Storesund J.E."/>
            <person name="Kallscheuer N."/>
            <person name="Luecker S."/>
            <person name="Lage O.M."/>
            <person name="Pohl T."/>
            <person name="Merkel B.J."/>
            <person name="Hornburger P."/>
            <person name="Mueller R.-W."/>
            <person name="Bruemmer F."/>
            <person name="Labrenz M."/>
            <person name="Spormann A.M."/>
            <person name="Op den Camp H."/>
            <person name="Overmann J."/>
            <person name="Amann R."/>
            <person name="Jetten M.S.M."/>
            <person name="Mascher T."/>
            <person name="Medema M.H."/>
            <person name="Devos D.P."/>
            <person name="Kaster A.-K."/>
            <person name="Ovreas L."/>
            <person name="Rohde M."/>
            <person name="Galperin M.Y."/>
            <person name="Jogler C."/>
        </authorList>
    </citation>
    <scope>NUCLEOTIDE SEQUENCE [LARGE SCALE GENOMIC DNA]</scope>
    <source>
        <strain evidence="2 3">V144</strain>
    </source>
</reference>
<organism evidence="2 3">
    <name type="scientific">Gimesia aquarii</name>
    <dbReference type="NCBI Taxonomy" id="2527964"/>
    <lineage>
        <taxon>Bacteria</taxon>
        <taxon>Pseudomonadati</taxon>
        <taxon>Planctomycetota</taxon>
        <taxon>Planctomycetia</taxon>
        <taxon>Planctomycetales</taxon>
        <taxon>Planctomycetaceae</taxon>
        <taxon>Gimesia</taxon>
    </lineage>
</organism>
<evidence type="ECO:0000313" key="3">
    <source>
        <dbReference type="Proteomes" id="UP000318704"/>
    </source>
</evidence>
<dbReference type="Proteomes" id="UP000318704">
    <property type="component" value="Chromosome"/>
</dbReference>
<name>A0A517VP53_9PLAN</name>
<dbReference type="KEGG" id="gaw:V144x_01210"/>
<protein>
    <submittedName>
        <fullName evidence="2">Uncharacterized protein</fullName>
    </submittedName>
</protein>
<proteinExistence type="predicted"/>
<keyword evidence="1" id="KW-0472">Membrane</keyword>
<gene>
    <name evidence="2" type="ORF">V144x_01210</name>
</gene>
<dbReference type="AlphaFoldDB" id="A0A517VP53"/>
<keyword evidence="1" id="KW-1133">Transmembrane helix</keyword>
<dbReference type="EMBL" id="CP037920">
    <property type="protein sequence ID" value="QDT94690.1"/>
    <property type="molecule type" value="Genomic_DNA"/>
</dbReference>
<sequence>MHIGDDNSVIHQYLSAEKKGTAGTIAKLTLGAGMLAMGAGVPIGGWLIAEALKNNSVKEVVIPIDSDTLFDLELVK</sequence>
<feature type="transmembrane region" description="Helical" evidence="1">
    <location>
        <begin position="28"/>
        <end position="49"/>
    </location>
</feature>
<keyword evidence="1" id="KW-0812">Transmembrane</keyword>
<evidence type="ECO:0000256" key="1">
    <source>
        <dbReference type="SAM" id="Phobius"/>
    </source>
</evidence>
<evidence type="ECO:0000313" key="2">
    <source>
        <dbReference type="EMBL" id="QDT94690.1"/>
    </source>
</evidence>
<accession>A0A517VP53</accession>